<evidence type="ECO:0000256" key="3">
    <source>
        <dbReference type="ARBA" id="ARBA00038088"/>
    </source>
</evidence>
<evidence type="ECO:0000256" key="4">
    <source>
        <dbReference type="ARBA" id="ARBA00040480"/>
    </source>
</evidence>
<reference evidence="6" key="2">
    <citation type="submission" date="2020-09" db="EMBL/GenBank/DDBJ databases">
        <authorList>
            <person name="Sun Q."/>
            <person name="Kim S."/>
        </authorList>
    </citation>
    <scope>NUCLEOTIDE SEQUENCE</scope>
    <source>
        <strain evidence="6">KCTC 42651</strain>
    </source>
</reference>
<dbReference type="InterPro" id="IPR003959">
    <property type="entry name" value="ATPase_AAA_core"/>
</dbReference>
<comment type="caution">
    <text evidence="6">The sequence shown here is derived from an EMBL/GenBank/DDBJ whole genome shotgun (WGS) entry which is preliminary data.</text>
</comment>
<keyword evidence="2" id="KW-0067">ATP-binding</keyword>
<dbReference type="InterPro" id="IPR027417">
    <property type="entry name" value="P-loop_NTPase"/>
</dbReference>
<dbReference type="SMART" id="SM00382">
    <property type="entry name" value="AAA"/>
    <property type="match status" value="1"/>
</dbReference>
<dbReference type="RefSeq" id="WP_189988040.1">
    <property type="nucleotide sequence ID" value="NZ_BMZS01000002.1"/>
</dbReference>
<evidence type="ECO:0000313" key="7">
    <source>
        <dbReference type="Proteomes" id="UP000630353"/>
    </source>
</evidence>
<dbReference type="CDD" id="cd19507">
    <property type="entry name" value="RecA-like_Ycf46-like"/>
    <property type="match status" value="1"/>
</dbReference>
<dbReference type="SUPFAM" id="SSF52540">
    <property type="entry name" value="P-loop containing nucleoside triphosphate hydrolases"/>
    <property type="match status" value="1"/>
</dbReference>
<dbReference type="GO" id="GO:0005524">
    <property type="term" value="F:ATP binding"/>
    <property type="evidence" value="ECO:0007669"/>
    <property type="project" value="UniProtKB-KW"/>
</dbReference>
<dbReference type="PANTHER" id="PTHR42960">
    <property type="entry name" value="YCF46 PROTEIN"/>
    <property type="match status" value="1"/>
</dbReference>
<reference evidence="6" key="1">
    <citation type="journal article" date="2014" name="Int. J. Syst. Evol. Microbiol.">
        <title>Complete genome sequence of Corynebacterium casei LMG S-19264T (=DSM 44701T), isolated from a smear-ripened cheese.</title>
        <authorList>
            <consortium name="US DOE Joint Genome Institute (JGI-PGF)"/>
            <person name="Walter F."/>
            <person name="Albersmeier A."/>
            <person name="Kalinowski J."/>
            <person name="Ruckert C."/>
        </authorList>
    </citation>
    <scope>NUCLEOTIDE SEQUENCE</scope>
    <source>
        <strain evidence="6">KCTC 42651</strain>
    </source>
</reference>
<evidence type="ECO:0000259" key="5">
    <source>
        <dbReference type="SMART" id="SM00382"/>
    </source>
</evidence>
<dbReference type="Proteomes" id="UP000630353">
    <property type="component" value="Unassembled WGS sequence"/>
</dbReference>
<dbReference type="Gene3D" id="3.40.50.300">
    <property type="entry name" value="P-loop containing nucleotide triphosphate hydrolases"/>
    <property type="match status" value="1"/>
</dbReference>
<dbReference type="PANTHER" id="PTHR42960:SF1">
    <property type="entry name" value="YCF46 PROTEIN"/>
    <property type="match status" value="1"/>
</dbReference>
<dbReference type="AlphaFoldDB" id="A0A918XPK0"/>
<keyword evidence="1" id="KW-0547">Nucleotide-binding</keyword>
<keyword evidence="7" id="KW-1185">Reference proteome</keyword>
<dbReference type="InterPro" id="IPR052381">
    <property type="entry name" value="AAA_domain_protein"/>
</dbReference>
<evidence type="ECO:0000256" key="2">
    <source>
        <dbReference type="ARBA" id="ARBA00022840"/>
    </source>
</evidence>
<dbReference type="Pfam" id="PF00004">
    <property type="entry name" value="AAA"/>
    <property type="match status" value="1"/>
</dbReference>
<protein>
    <recommendedName>
        <fullName evidence="4">Uncharacterized AAA domain-containing protein ycf46</fullName>
    </recommendedName>
</protein>
<feature type="domain" description="AAA+ ATPase" evidence="5">
    <location>
        <begin position="284"/>
        <end position="420"/>
    </location>
</feature>
<dbReference type="InterPro" id="IPR003593">
    <property type="entry name" value="AAA+_ATPase"/>
</dbReference>
<dbReference type="GO" id="GO:0016887">
    <property type="term" value="F:ATP hydrolysis activity"/>
    <property type="evidence" value="ECO:0007669"/>
    <property type="project" value="InterPro"/>
</dbReference>
<organism evidence="6 7">
    <name type="scientific">Thalassobaculum fulvum</name>
    <dbReference type="NCBI Taxonomy" id="1633335"/>
    <lineage>
        <taxon>Bacteria</taxon>
        <taxon>Pseudomonadati</taxon>
        <taxon>Pseudomonadota</taxon>
        <taxon>Alphaproteobacteria</taxon>
        <taxon>Rhodospirillales</taxon>
        <taxon>Thalassobaculaceae</taxon>
        <taxon>Thalassobaculum</taxon>
    </lineage>
</organism>
<evidence type="ECO:0000256" key="1">
    <source>
        <dbReference type="ARBA" id="ARBA00022741"/>
    </source>
</evidence>
<comment type="similarity">
    <text evidence="3">Belongs to the AAA ATPase family. Highly divergent.</text>
</comment>
<name>A0A918XPK0_9PROT</name>
<sequence>MTKDDFKTELRRLLRAHFPIVHIDSYEEDRVLEAVEDLARESSASIFVWSTSHGVYDPTRAERGAFDSKLAMADLAAALETFEQLMRSKQAERKSLIFVLLDPGVYLTERNANPIYVRKLRDLALAIRSEDRAATCLIVSPSFTVPRELEREVTVLDFPLPSRHEIATYIDRVFAELARSSTIEISDEEALRGRFTEAAIGLTLAEIRNAVSYAVVDDLRLDDRDVRHLFLQKRQIVRKSGLLEFIESAGLSLDEVGGLDTLKNWLYRRRVAFSEEGRAFGVQAPKGVLVTGVPGCGKSWSAKCVAASWGLPLLKLDMGRIYSALVGSSEEHMRHAIQVAEAVAPCVLWLDEIEKGLPRPGAHVGDNGVSLRVLGTFLTWMQEKESSVFVFATANEIGLLPPEVLRKGRFDEIFFVDLPSDEERREILDIHVRRAGRDPKTLDMDRLVELSGQAAHGPDITLTGAELAAWINEAMINAYHRRLEQDGAADLDLRDFEATAHGTVPLARLRAEEISALRRWAQGHALRASTAE</sequence>
<gene>
    <name evidence="6" type="ORF">GCM10017083_12270</name>
</gene>
<evidence type="ECO:0000313" key="6">
    <source>
        <dbReference type="EMBL" id="GHD44641.1"/>
    </source>
</evidence>
<dbReference type="Gene3D" id="1.10.8.60">
    <property type="match status" value="1"/>
</dbReference>
<accession>A0A918XPK0</accession>
<proteinExistence type="inferred from homology"/>
<dbReference type="EMBL" id="BMZS01000002">
    <property type="protein sequence ID" value="GHD44641.1"/>
    <property type="molecule type" value="Genomic_DNA"/>
</dbReference>